<dbReference type="HOGENOM" id="CLU_3242190_0_0_1"/>
<protein>
    <submittedName>
        <fullName evidence="1">Uncharacterized protein</fullName>
    </submittedName>
</protein>
<accession>X0LUQ7</accession>
<gene>
    <name evidence="1" type="ORF">FOTG_19239</name>
</gene>
<name>X0LUQ7_FUSOX</name>
<reference evidence="1" key="2">
    <citation type="submission" date="2014-03" db="EMBL/GenBank/DDBJ databases">
        <title>The Genome Annotation of Fusarium oxysporum Cotton.</title>
        <authorList>
            <consortium name="The Broad Institute Genomics Platform"/>
            <person name="Ma L.-J."/>
            <person name="Corby-Kistler H."/>
            <person name="Broz K."/>
            <person name="Gale L.R."/>
            <person name="Jonkers W."/>
            <person name="O'Donnell K."/>
            <person name="Ploetz R."/>
            <person name="Steinberg C."/>
            <person name="Schwartz D.C."/>
            <person name="VanEtten H."/>
            <person name="Zhou S."/>
            <person name="Young S.K."/>
            <person name="Zeng Q."/>
            <person name="Gargeya S."/>
            <person name="Fitzgerald M."/>
            <person name="Abouelleil A."/>
            <person name="Alvarado L."/>
            <person name="Chapman S.B."/>
            <person name="Gainer-Dewar J."/>
            <person name="Goldberg J."/>
            <person name="Griggs A."/>
            <person name="Gujja S."/>
            <person name="Hansen M."/>
            <person name="Howarth C."/>
            <person name="Imamovic A."/>
            <person name="Ireland A."/>
            <person name="Larimer J."/>
            <person name="McCowan C."/>
            <person name="Murphy C."/>
            <person name="Pearson M."/>
            <person name="Poon T.W."/>
            <person name="Priest M."/>
            <person name="Roberts A."/>
            <person name="Saif S."/>
            <person name="Shea T."/>
            <person name="Sykes S."/>
            <person name="Wortman J."/>
            <person name="Nusbaum C."/>
            <person name="Birren B."/>
        </authorList>
    </citation>
    <scope>NUCLEOTIDE SEQUENCE</scope>
    <source>
        <strain evidence="1">25433</strain>
    </source>
</reference>
<dbReference type="Proteomes" id="UP000030701">
    <property type="component" value="Unassembled WGS sequence"/>
</dbReference>
<organism evidence="1">
    <name type="scientific">Fusarium oxysporum f. sp. vasinfectum 25433</name>
    <dbReference type="NCBI Taxonomy" id="1089449"/>
    <lineage>
        <taxon>Eukaryota</taxon>
        <taxon>Fungi</taxon>
        <taxon>Dikarya</taxon>
        <taxon>Ascomycota</taxon>
        <taxon>Pezizomycotina</taxon>
        <taxon>Sordariomycetes</taxon>
        <taxon>Hypocreomycetidae</taxon>
        <taxon>Hypocreales</taxon>
        <taxon>Nectriaceae</taxon>
        <taxon>Fusarium</taxon>
        <taxon>Fusarium oxysporum species complex</taxon>
    </lineage>
</organism>
<proteinExistence type="predicted"/>
<sequence>MSEFPPPHRLHQHRFHACRTRILHSIITRPARCWRRYSICRKT</sequence>
<reference evidence="1" key="1">
    <citation type="submission" date="2011-11" db="EMBL/GenBank/DDBJ databases">
        <title>The Genome Sequence of Fusarium oxysporum Cotton.</title>
        <authorList>
            <consortium name="The Broad Institute Genome Sequencing Platform"/>
            <person name="Ma L.-J."/>
            <person name="Gale L.R."/>
            <person name="Schwartz D.C."/>
            <person name="Zhou S."/>
            <person name="Corby-Kistler H."/>
            <person name="Young S.K."/>
            <person name="Zeng Q."/>
            <person name="Gargeya S."/>
            <person name="Fitzgerald M."/>
            <person name="Haas B."/>
            <person name="Abouelleil A."/>
            <person name="Alvarado L."/>
            <person name="Arachchi H.M."/>
            <person name="Berlin A."/>
            <person name="Brown A."/>
            <person name="Chapman S.B."/>
            <person name="Chen Z."/>
            <person name="Dunbar C."/>
            <person name="Freedman E."/>
            <person name="Gearin G."/>
            <person name="Goldberg J."/>
            <person name="Griggs A."/>
            <person name="Gujja S."/>
            <person name="Heiman D."/>
            <person name="Howarth C."/>
            <person name="Larson L."/>
            <person name="Lui A."/>
            <person name="MacDonald P.J.P."/>
            <person name="Montmayeur A."/>
            <person name="Murphy C."/>
            <person name="Neiman D."/>
            <person name="Pearson M."/>
            <person name="Priest M."/>
            <person name="Roberts A."/>
            <person name="Saif S."/>
            <person name="Shea T."/>
            <person name="Shenoy N."/>
            <person name="Sisk P."/>
            <person name="Stolte C."/>
            <person name="Sykes S."/>
            <person name="Wortman J."/>
            <person name="Nusbaum C."/>
            <person name="Birren B."/>
        </authorList>
    </citation>
    <scope>NUCLEOTIDE SEQUENCE [LARGE SCALE GENOMIC DNA]</scope>
    <source>
        <strain evidence="1">25433</strain>
    </source>
</reference>
<dbReference type="AlphaFoldDB" id="X0LUQ7"/>
<evidence type="ECO:0000313" key="1">
    <source>
        <dbReference type="EMBL" id="EXM12260.1"/>
    </source>
</evidence>
<dbReference type="EMBL" id="KK035781">
    <property type="protein sequence ID" value="EXM12260.1"/>
    <property type="molecule type" value="Genomic_DNA"/>
</dbReference>